<evidence type="ECO:0000256" key="8">
    <source>
        <dbReference type="SAM" id="SignalP"/>
    </source>
</evidence>
<dbReference type="PANTHER" id="PTHR42693">
    <property type="entry name" value="ARYLSULFATASE FAMILY MEMBER"/>
    <property type="match status" value="1"/>
</dbReference>
<reference evidence="11" key="1">
    <citation type="journal article" date="2019" name="Int. J. Syst. Evol. Microbiol.">
        <title>The Global Catalogue of Microorganisms (GCM) 10K type strain sequencing project: providing services to taxonomists for standard genome sequencing and annotation.</title>
        <authorList>
            <consortium name="The Broad Institute Genomics Platform"/>
            <consortium name="The Broad Institute Genome Sequencing Center for Infectious Disease"/>
            <person name="Wu L."/>
            <person name="Ma J."/>
        </authorList>
    </citation>
    <scope>NUCLEOTIDE SEQUENCE [LARGE SCALE GENOMIC DNA]</scope>
    <source>
        <strain evidence="11">CGMCC 4.1469</strain>
    </source>
</reference>
<dbReference type="Pfam" id="PF00884">
    <property type="entry name" value="Sulfatase"/>
    <property type="match status" value="1"/>
</dbReference>
<dbReference type="PROSITE" id="PS00149">
    <property type="entry name" value="SULFATASE_2"/>
    <property type="match status" value="1"/>
</dbReference>
<feature type="domain" description="Sulfatase N-terminal" evidence="9">
    <location>
        <begin position="107"/>
        <end position="428"/>
    </location>
</feature>
<comment type="cofactor">
    <cofactor evidence="1">
        <name>Ca(2+)</name>
        <dbReference type="ChEBI" id="CHEBI:29108"/>
    </cofactor>
</comment>
<comment type="caution">
    <text evidence="10">The sequence shown here is derived from an EMBL/GenBank/DDBJ whole genome shotgun (WGS) entry which is preliminary data.</text>
</comment>
<evidence type="ECO:0000256" key="3">
    <source>
        <dbReference type="ARBA" id="ARBA00022723"/>
    </source>
</evidence>
<dbReference type="InterPro" id="IPR000917">
    <property type="entry name" value="Sulfatase_N"/>
</dbReference>
<dbReference type="CDD" id="cd16144">
    <property type="entry name" value="ARS_like"/>
    <property type="match status" value="1"/>
</dbReference>
<dbReference type="RefSeq" id="WP_377169538.1">
    <property type="nucleotide sequence ID" value="NZ_JBHSMQ010000007.1"/>
</dbReference>
<dbReference type="Gene3D" id="3.40.720.10">
    <property type="entry name" value="Alkaline Phosphatase, subunit A"/>
    <property type="match status" value="1"/>
</dbReference>
<feature type="compositionally biased region" description="Pro residues" evidence="7">
    <location>
        <begin position="39"/>
        <end position="55"/>
    </location>
</feature>
<feature type="compositionally biased region" description="Basic and acidic residues" evidence="7">
    <location>
        <begin position="536"/>
        <end position="562"/>
    </location>
</feature>
<evidence type="ECO:0000256" key="6">
    <source>
        <dbReference type="ARBA" id="ARBA00022837"/>
    </source>
</evidence>
<dbReference type="Proteomes" id="UP001596052">
    <property type="component" value="Unassembled WGS sequence"/>
</dbReference>
<accession>A0ABW0KVY5</accession>
<evidence type="ECO:0000256" key="7">
    <source>
        <dbReference type="SAM" id="MobiDB-lite"/>
    </source>
</evidence>
<evidence type="ECO:0000256" key="4">
    <source>
        <dbReference type="ARBA" id="ARBA00022729"/>
    </source>
</evidence>
<dbReference type="EMBL" id="JBHSMQ010000007">
    <property type="protein sequence ID" value="MFC5456857.1"/>
    <property type="molecule type" value="Genomic_DNA"/>
</dbReference>
<evidence type="ECO:0000256" key="5">
    <source>
        <dbReference type="ARBA" id="ARBA00022801"/>
    </source>
</evidence>
<keyword evidence="11" id="KW-1185">Reference proteome</keyword>
<sequence length="562" mass="60672">MPRFLVAFLCSASLLTAQTPDPAPVPAASGGQPQTVPAASPPATPPAPAPPPPQAPAANGAPSPSGAAAPGAVAPPAEAPSPAPLPPIAPPPVKVPVVPQLPAGSPPNIIVMLIDDMGWTDLGCYGSKYYETPHIDKLAQDGMRFTQAYSACTVCSPTRAAMMTGKSPARLHLTDWIAGHVPDNGRLLVPKWTMQLPLEEETIAERLKTRGYATASIGKWHLGEEEFYPTKQGFDVNIGGMHIGSPPSYFSPYKISTLPDGPKDEFLSDRLTDEAVKFIEKNKEKPFFIYLPHYGVHTPIMGKPEVVAKYQAKKAAGGHSNPVYAALVESIDDSVGKLRAKLDELKLSENTLFIFTSDNGGLSHLVKPQGWSRGPTDNSPARLGKGSAYEGGVHIPLIVSWPGLVKPGSTCDVPVITYDHVPTLLAATQTPLKKDQIVDGESLLPLLGGTDTLARQAIYWHYPHYHPGSARPYSAIREGDWKLILFHEDNHVELYNLKLDAGEEDNRAPFDSVRAMQLRDKLLAWLKDTGAQLPEHNPKYDPDKPLNEPKKPGEGKKKKQTE</sequence>
<dbReference type="InterPro" id="IPR024607">
    <property type="entry name" value="Sulfatase_CS"/>
</dbReference>
<dbReference type="PANTHER" id="PTHR42693:SF42">
    <property type="entry name" value="ARYLSULFATASE G"/>
    <property type="match status" value="1"/>
</dbReference>
<keyword evidence="6" id="KW-0106">Calcium</keyword>
<protein>
    <submittedName>
        <fullName evidence="10">Sulfatase</fullName>
    </submittedName>
</protein>
<dbReference type="Gene3D" id="3.30.1120.10">
    <property type="match status" value="1"/>
</dbReference>
<gene>
    <name evidence="10" type="ORF">ACFQDI_18465</name>
</gene>
<evidence type="ECO:0000313" key="11">
    <source>
        <dbReference type="Proteomes" id="UP001596052"/>
    </source>
</evidence>
<proteinExistence type="inferred from homology"/>
<dbReference type="SUPFAM" id="SSF53649">
    <property type="entry name" value="Alkaline phosphatase-like"/>
    <property type="match status" value="1"/>
</dbReference>
<feature type="region of interest" description="Disordered" evidence="7">
    <location>
        <begin position="529"/>
        <end position="562"/>
    </location>
</feature>
<evidence type="ECO:0000313" key="10">
    <source>
        <dbReference type="EMBL" id="MFC5456857.1"/>
    </source>
</evidence>
<dbReference type="InterPro" id="IPR017850">
    <property type="entry name" value="Alkaline_phosphatase_core_sf"/>
</dbReference>
<feature type="region of interest" description="Disordered" evidence="7">
    <location>
        <begin position="17"/>
        <end position="85"/>
    </location>
</feature>
<keyword evidence="5" id="KW-0378">Hydrolase</keyword>
<dbReference type="InterPro" id="IPR050738">
    <property type="entry name" value="Sulfatase"/>
</dbReference>
<feature type="chain" id="PRO_5045063124" evidence="8">
    <location>
        <begin position="18"/>
        <end position="562"/>
    </location>
</feature>
<organism evidence="10 11">
    <name type="scientific">Prosthecobacter fluviatilis</name>
    <dbReference type="NCBI Taxonomy" id="445931"/>
    <lineage>
        <taxon>Bacteria</taxon>
        <taxon>Pseudomonadati</taxon>
        <taxon>Verrucomicrobiota</taxon>
        <taxon>Verrucomicrobiia</taxon>
        <taxon>Verrucomicrobiales</taxon>
        <taxon>Verrucomicrobiaceae</taxon>
        <taxon>Prosthecobacter</taxon>
    </lineage>
</organism>
<feature type="compositionally biased region" description="Low complexity" evidence="7">
    <location>
        <begin position="56"/>
        <end position="76"/>
    </location>
</feature>
<keyword evidence="3" id="KW-0479">Metal-binding</keyword>
<name>A0ABW0KVY5_9BACT</name>
<evidence type="ECO:0000256" key="1">
    <source>
        <dbReference type="ARBA" id="ARBA00001913"/>
    </source>
</evidence>
<evidence type="ECO:0000259" key="9">
    <source>
        <dbReference type="Pfam" id="PF00884"/>
    </source>
</evidence>
<keyword evidence="4 8" id="KW-0732">Signal</keyword>
<evidence type="ECO:0000256" key="2">
    <source>
        <dbReference type="ARBA" id="ARBA00008779"/>
    </source>
</evidence>
<feature type="signal peptide" evidence="8">
    <location>
        <begin position="1"/>
        <end position="17"/>
    </location>
</feature>
<comment type="similarity">
    <text evidence="2">Belongs to the sulfatase family.</text>
</comment>